<feature type="signal peptide" evidence="1">
    <location>
        <begin position="1"/>
        <end position="22"/>
    </location>
</feature>
<evidence type="ECO:0000313" key="3">
    <source>
        <dbReference type="Proteomes" id="UP000238274"/>
    </source>
</evidence>
<sequence>MQLFNMLQFMMVFLLQQEATFAKRFGCQGHVKDKPISVCVAMLTPDPVEGPIVNVMTSPWDNHAGAYDCSRAPTGHKRPSCCPEANKFMLGSMSAKEWKRSCKNIDGTDIKY</sequence>
<dbReference type="Proteomes" id="UP000238274">
    <property type="component" value="Unassembled WGS sequence"/>
</dbReference>
<gene>
    <name evidence="2" type="ORF">PSHT_00515</name>
</gene>
<keyword evidence="3" id="KW-1185">Reference proteome</keyword>
<dbReference type="AlphaFoldDB" id="A0A2S4WN00"/>
<evidence type="ECO:0000313" key="2">
    <source>
        <dbReference type="EMBL" id="POW23114.1"/>
    </source>
</evidence>
<name>A0A2S4WN00_9BASI</name>
<dbReference type="VEuPathDB" id="FungiDB:PSTT_09038"/>
<reference evidence="3" key="2">
    <citation type="journal article" date="2018" name="BMC Genomics">
        <title>Genomic insights into host adaptation between the wheat stripe rust pathogen (Puccinia striiformis f. sp. tritici) and the barley stripe rust pathogen (Puccinia striiformis f. sp. hordei).</title>
        <authorList>
            <person name="Xia C."/>
            <person name="Wang M."/>
            <person name="Yin C."/>
            <person name="Cornejo O.E."/>
            <person name="Hulbert S.H."/>
            <person name="Chen X."/>
        </authorList>
    </citation>
    <scope>NUCLEOTIDE SEQUENCE [LARGE SCALE GENOMIC DNA]</scope>
    <source>
        <strain evidence="3">93TX-2</strain>
    </source>
</reference>
<evidence type="ECO:0000256" key="1">
    <source>
        <dbReference type="SAM" id="SignalP"/>
    </source>
</evidence>
<dbReference type="EMBL" id="PKSM01000004">
    <property type="protein sequence ID" value="POW23114.1"/>
    <property type="molecule type" value="Genomic_DNA"/>
</dbReference>
<keyword evidence="1" id="KW-0732">Signal</keyword>
<feature type="chain" id="PRO_5015436171" evidence="1">
    <location>
        <begin position="23"/>
        <end position="112"/>
    </location>
</feature>
<comment type="caution">
    <text evidence="2">The sequence shown here is derived from an EMBL/GenBank/DDBJ whole genome shotgun (WGS) entry which is preliminary data.</text>
</comment>
<proteinExistence type="predicted"/>
<reference evidence="3" key="3">
    <citation type="journal article" date="2018" name="Mol. Plant Microbe Interact.">
        <title>Genome sequence resources for the wheat stripe rust pathogen (Puccinia striiformis f. sp. tritici) and the barley stripe rust pathogen (Puccinia striiformis f. sp. hordei).</title>
        <authorList>
            <person name="Xia C."/>
            <person name="Wang M."/>
            <person name="Yin C."/>
            <person name="Cornejo O.E."/>
            <person name="Hulbert S.H."/>
            <person name="Chen X."/>
        </authorList>
    </citation>
    <scope>NUCLEOTIDE SEQUENCE [LARGE SCALE GENOMIC DNA]</scope>
    <source>
        <strain evidence="3">93TX-2</strain>
    </source>
</reference>
<accession>A0A2S4WN00</accession>
<dbReference type="VEuPathDB" id="FungiDB:PSHT_00515"/>
<organism evidence="2 3">
    <name type="scientific">Puccinia striiformis</name>
    <dbReference type="NCBI Taxonomy" id="27350"/>
    <lineage>
        <taxon>Eukaryota</taxon>
        <taxon>Fungi</taxon>
        <taxon>Dikarya</taxon>
        <taxon>Basidiomycota</taxon>
        <taxon>Pucciniomycotina</taxon>
        <taxon>Pucciniomycetes</taxon>
        <taxon>Pucciniales</taxon>
        <taxon>Pucciniaceae</taxon>
        <taxon>Puccinia</taxon>
    </lineage>
</organism>
<protein>
    <submittedName>
        <fullName evidence="2">Uncharacterized protein</fullName>
    </submittedName>
</protein>
<reference evidence="2 3" key="1">
    <citation type="submission" date="2017-12" db="EMBL/GenBank/DDBJ databases">
        <title>Gene loss provides genomic basis for host adaptation in cereal stripe rust fungi.</title>
        <authorList>
            <person name="Xia C."/>
        </authorList>
    </citation>
    <scope>NUCLEOTIDE SEQUENCE [LARGE SCALE GENOMIC DNA]</scope>
    <source>
        <strain evidence="2 3">93TX-2</strain>
    </source>
</reference>